<dbReference type="InterPro" id="IPR021239">
    <property type="entry name" value="DUF2625"/>
</dbReference>
<accession>A0A2Z3GNS2</accession>
<evidence type="ECO:0000313" key="2">
    <source>
        <dbReference type="Proteomes" id="UP000245999"/>
    </source>
</evidence>
<dbReference type="EMBL" id="CP029145">
    <property type="protein sequence ID" value="AWM33317.1"/>
    <property type="molecule type" value="Genomic_DNA"/>
</dbReference>
<sequence length="218" mass="24291">MRSLPELINEQDPGWTLVSKWIAEAKNPVQILPKTASRADSALLAAQVTMRSPLGAIIYETGGVLIDNGWLRILGSGSPSLNRDIMGWNTGKNDGFLLVADDAVGGFFAINAGAFGSESIGKVFYLSPDNLEWEPTDKSYSDFLIFCFSGNLEKFYLDARWKDWAKDVRQLSGMQGIACYPYLFTKEGGDIDKVTRKTVPIAELWTFQNQMRQQLNIH</sequence>
<evidence type="ECO:0008006" key="3">
    <source>
        <dbReference type="Google" id="ProtNLM"/>
    </source>
</evidence>
<dbReference type="OrthoDB" id="1550811at2"/>
<organism evidence="1 2">
    <name type="scientific">Hymenobacter nivis</name>
    <dbReference type="NCBI Taxonomy" id="1850093"/>
    <lineage>
        <taxon>Bacteria</taxon>
        <taxon>Pseudomonadati</taxon>
        <taxon>Bacteroidota</taxon>
        <taxon>Cytophagia</taxon>
        <taxon>Cytophagales</taxon>
        <taxon>Hymenobacteraceae</taxon>
        <taxon>Hymenobacter</taxon>
    </lineage>
</organism>
<evidence type="ECO:0000313" key="1">
    <source>
        <dbReference type="EMBL" id="AWM33317.1"/>
    </source>
</evidence>
<name>A0A2Z3GNS2_9BACT</name>
<keyword evidence="2" id="KW-1185">Reference proteome</keyword>
<reference evidence="2" key="1">
    <citation type="submission" date="2018-04" db="EMBL/GenBank/DDBJ databases">
        <title>Complete genome of Antarctic heterotrophic bacterium Hymenobacter nivis.</title>
        <authorList>
            <person name="Terashima M."/>
        </authorList>
    </citation>
    <scope>NUCLEOTIDE SEQUENCE [LARGE SCALE GENOMIC DNA]</scope>
    <source>
        <strain evidence="2">NBRC 111535</strain>
    </source>
</reference>
<dbReference type="NCBIfam" id="NF008498">
    <property type="entry name" value="PRK11408.1-5"/>
    <property type="match status" value="1"/>
</dbReference>
<dbReference type="AlphaFoldDB" id="A0A2Z3GNS2"/>
<dbReference type="Proteomes" id="UP000245999">
    <property type="component" value="Chromosome"/>
</dbReference>
<dbReference type="Pfam" id="PF10946">
    <property type="entry name" value="DUF2625"/>
    <property type="match status" value="1"/>
</dbReference>
<dbReference type="KEGG" id="hnv:DDQ68_11305"/>
<proteinExistence type="predicted"/>
<protein>
    <recommendedName>
        <fullName evidence="3">DUF2625 domain-containing protein</fullName>
    </recommendedName>
</protein>
<gene>
    <name evidence="1" type="ORF">DDQ68_11305</name>
</gene>